<keyword evidence="13" id="KW-1185">Reference proteome</keyword>
<dbReference type="Proteomes" id="UP001230188">
    <property type="component" value="Unassembled WGS sequence"/>
</dbReference>
<gene>
    <name evidence="12" type="ORF">CTAYLR_000741</name>
</gene>
<keyword evidence="8" id="KW-0206">Cytoskeleton</keyword>
<dbReference type="PROSITE" id="PS51450">
    <property type="entry name" value="LRR"/>
    <property type="match status" value="3"/>
</dbReference>
<dbReference type="Pfam" id="PF12799">
    <property type="entry name" value="LRR_4"/>
    <property type="match status" value="1"/>
</dbReference>
<dbReference type="InterPro" id="IPR032675">
    <property type="entry name" value="LRR_dom_sf"/>
</dbReference>
<organism evidence="12 13">
    <name type="scientific">Chrysophaeum taylorii</name>
    <dbReference type="NCBI Taxonomy" id="2483200"/>
    <lineage>
        <taxon>Eukaryota</taxon>
        <taxon>Sar</taxon>
        <taxon>Stramenopiles</taxon>
        <taxon>Ochrophyta</taxon>
        <taxon>Pelagophyceae</taxon>
        <taxon>Pelagomonadales</taxon>
        <taxon>Pelagomonadaceae</taxon>
        <taxon>Chrysophaeum</taxon>
    </lineage>
</organism>
<evidence type="ECO:0000256" key="10">
    <source>
        <dbReference type="ARBA" id="ARBA00049659"/>
    </source>
</evidence>
<dbReference type="FunFam" id="3.80.10.10:FF:000049">
    <property type="entry name" value="Dynein light chain 1"/>
    <property type="match status" value="1"/>
</dbReference>
<evidence type="ECO:0000256" key="4">
    <source>
        <dbReference type="ARBA" id="ARBA00022701"/>
    </source>
</evidence>
<dbReference type="PANTHER" id="PTHR15454:SF73">
    <property type="entry name" value="DYNEIN AXONEMAL LIGHT CHAIN 1"/>
    <property type="match status" value="1"/>
</dbReference>
<dbReference type="GO" id="GO:0005874">
    <property type="term" value="C:microtubule"/>
    <property type="evidence" value="ECO:0007669"/>
    <property type="project" value="UniProtKB-KW"/>
</dbReference>
<evidence type="ECO:0000256" key="7">
    <source>
        <dbReference type="ARBA" id="ARBA00023175"/>
    </source>
</evidence>
<evidence type="ECO:0000313" key="12">
    <source>
        <dbReference type="EMBL" id="KAJ8614487.1"/>
    </source>
</evidence>
<keyword evidence="7" id="KW-0505">Motor protein</keyword>
<reference evidence="12" key="1">
    <citation type="submission" date="2023-01" db="EMBL/GenBank/DDBJ databases">
        <title>Metagenome sequencing of chrysophaentin producing Chrysophaeum taylorii.</title>
        <authorList>
            <person name="Davison J."/>
            <person name="Bewley C."/>
        </authorList>
    </citation>
    <scope>NUCLEOTIDE SEQUENCE</scope>
    <source>
        <strain evidence="12">NIES-1699</strain>
    </source>
</reference>
<keyword evidence="4" id="KW-0493">Microtubule</keyword>
<evidence type="ECO:0000256" key="11">
    <source>
        <dbReference type="ARBA" id="ARBA00049760"/>
    </source>
</evidence>
<dbReference type="InterPro" id="IPR025875">
    <property type="entry name" value="Leu-rich_rpt_4"/>
</dbReference>
<dbReference type="GO" id="GO:0005930">
    <property type="term" value="C:axoneme"/>
    <property type="evidence" value="ECO:0007669"/>
    <property type="project" value="UniProtKB-SubCell"/>
</dbReference>
<dbReference type="EMBL" id="JAQMWT010000005">
    <property type="protein sequence ID" value="KAJ8614487.1"/>
    <property type="molecule type" value="Genomic_DNA"/>
</dbReference>
<dbReference type="PANTHER" id="PTHR15454">
    <property type="entry name" value="NISCHARIN RELATED"/>
    <property type="match status" value="1"/>
</dbReference>
<keyword evidence="6" id="KW-0243">Dynein</keyword>
<dbReference type="Gene3D" id="3.80.10.10">
    <property type="entry name" value="Ribonuclease Inhibitor"/>
    <property type="match status" value="1"/>
</dbReference>
<evidence type="ECO:0000256" key="3">
    <source>
        <dbReference type="ARBA" id="ARBA00022614"/>
    </source>
</evidence>
<keyword evidence="2" id="KW-0963">Cytoplasm</keyword>
<keyword evidence="9" id="KW-0966">Cell projection</keyword>
<proteinExistence type="inferred from homology"/>
<comment type="caution">
    <text evidence="12">The sequence shown here is derived from an EMBL/GenBank/DDBJ whole genome shotgun (WGS) entry which is preliminary data.</text>
</comment>
<evidence type="ECO:0000256" key="6">
    <source>
        <dbReference type="ARBA" id="ARBA00023017"/>
    </source>
</evidence>
<dbReference type="InterPro" id="IPR001611">
    <property type="entry name" value="Leu-rich_rpt"/>
</dbReference>
<comment type="similarity">
    <text evidence="10">Belongs to the dynein light chain LC1-type family.</text>
</comment>
<evidence type="ECO:0000256" key="2">
    <source>
        <dbReference type="ARBA" id="ARBA00022490"/>
    </source>
</evidence>
<evidence type="ECO:0000256" key="1">
    <source>
        <dbReference type="ARBA" id="ARBA00004430"/>
    </source>
</evidence>
<evidence type="ECO:0000313" key="13">
    <source>
        <dbReference type="Proteomes" id="UP001230188"/>
    </source>
</evidence>
<protein>
    <recommendedName>
        <fullName evidence="11">Dynein axonemal light chain 1</fullName>
    </recommendedName>
</protein>
<dbReference type="GO" id="GO:0030286">
    <property type="term" value="C:dynein complex"/>
    <property type="evidence" value="ECO:0007669"/>
    <property type="project" value="UniProtKB-KW"/>
</dbReference>
<dbReference type="AlphaFoldDB" id="A0AAD7XS72"/>
<name>A0AAD7XS72_9STRA</name>
<dbReference type="SUPFAM" id="SSF52058">
    <property type="entry name" value="L domain-like"/>
    <property type="match status" value="1"/>
</dbReference>
<keyword evidence="5" id="KW-0677">Repeat</keyword>
<keyword evidence="3" id="KW-0433">Leucine-rich repeat</keyword>
<dbReference type="SMART" id="SM00365">
    <property type="entry name" value="LRR_SD22"/>
    <property type="match status" value="3"/>
</dbReference>
<evidence type="ECO:0000256" key="8">
    <source>
        <dbReference type="ARBA" id="ARBA00023212"/>
    </source>
</evidence>
<sequence>MATTCAAAIKAFEQKTGESASEATIVKLYGQVPPIAKLDASLNNLTACEHLQLSTNSIDKIGIALTGLKNLKILSLGRNVIKKIEKLDDLADNLQELWISYNQISSLDGLASLTNLTTLFMSNNQVKSFAELEKIASLPNLKDVLFYGNPMYEGLSAQEARIEVLKRLPKVAKIDGSMVLQRDRDEAAAAGSDE</sequence>
<evidence type="ECO:0000256" key="9">
    <source>
        <dbReference type="ARBA" id="ARBA00023273"/>
    </source>
</evidence>
<comment type="subcellular location">
    <subcellularLocation>
        <location evidence="1">Cytoplasm</location>
        <location evidence="1">Cytoskeleton</location>
        <location evidence="1">Cilium axoneme</location>
    </subcellularLocation>
</comment>
<accession>A0AAD7XS72</accession>
<evidence type="ECO:0000256" key="5">
    <source>
        <dbReference type="ARBA" id="ARBA00022737"/>
    </source>
</evidence>